<dbReference type="RefSeq" id="WP_117718143.1">
    <property type="nucleotide sequence ID" value="NZ_QSTP01000001.1"/>
</dbReference>
<keyword evidence="1" id="KW-0547">Nucleotide-binding</keyword>
<sequence>MRIVTVTHIENDSLNKKNPDFHFLDENRIEYYLLNCPMLENGAKIRLLIDDNIILEPKPLEPMEPIEYKRYLNQRRFGNWEITNKEELSEDLQKTLYLYEETKLIFQDILLFKKLTSLKTANFLLDKLDNDPFWYCNFVSFARIDKYIDKHTFLLRKREMFYCLRESLMDIANCGNTWTTINKLLQTMNNKFAKPNKRTTKEEIKAYLNNYSNYFYFDGKHIAIKSYYDKELSIYNKIKILNQHSKNIYVDNIIDRLCDEQNDAVAKTLSGPDISILTGGPGTGKTTTICEILKLYMDRFPRNKIQLLAPTGRAVKRMCEAIYEELGLNLINTKEDEEFDEYDDESYIDAKTIHKYLGYGSNPKNKKAQRERIKETSFIIIDESSMIDVNLFYELLSYINEEKVKILLVGDENQLPSIGAGNILRDLIDLGIQTSYLKINHRSLQTIDKNAKKILKGKTDLIIDDSFTLITEDVSNTLASDLFLSNSVDAILSPYRKDLFKCSTSNINNMIHQRLYGETTRFEVGDIVICNRTNYKIGIFNGEIGTIRAVSIAYIDIDLGDRTVRVEDTDDIDFAYAITIHKSQGSEYPNILIMIDDNDTSDFLTKNMLYTALTRAKRHVYLKCSYKMLEKIAKTKTIRRKTFLSMCKKINNK</sequence>
<dbReference type="InterPro" id="IPR050534">
    <property type="entry name" value="Coronavir_polyprotein_1ab"/>
</dbReference>
<dbReference type="PANTHER" id="PTHR43788">
    <property type="entry name" value="DNA2/NAM7 HELICASE FAMILY MEMBER"/>
    <property type="match status" value="1"/>
</dbReference>
<evidence type="ECO:0000259" key="3">
    <source>
        <dbReference type="SMART" id="SM00382"/>
    </source>
</evidence>
<protein>
    <recommendedName>
        <fullName evidence="3">AAA+ ATPase domain-containing protein</fullName>
    </recommendedName>
</protein>
<evidence type="ECO:0000256" key="2">
    <source>
        <dbReference type="ARBA" id="ARBA00022840"/>
    </source>
</evidence>
<keyword evidence="2" id="KW-0067">ATP-binding</keyword>
<dbReference type="InterPro" id="IPR003593">
    <property type="entry name" value="AAA+_ATPase"/>
</dbReference>
<comment type="caution">
    <text evidence="4">The sequence shown here is derived from an EMBL/GenBank/DDBJ whole genome shotgun (WGS) entry which is preliminary data.</text>
</comment>
<dbReference type="EMBL" id="QSTP01000001">
    <property type="protein sequence ID" value="RGM75385.1"/>
    <property type="molecule type" value="Genomic_DNA"/>
</dbReference>
<dbReference type="Pfam" id="PF13245">
    <property type="entry name" value="AAA_19"/>
    <property type="match status" value="1"/>
</dbReference>
<reference evidence="4 5" key="1">
    <citation type="submission" date="2018-08" db="EMBL/GenBank/DDBJ databases">
        <title>A genome reference for cultivated species of the human gut microbiota.</title>
        <authorList>
            <person name="Zou Y."/>
            <person name="Xue W."/>
            <person name="Luo G."/>
        </authorList>
    </citation>
    <scope>NUCLEOTIDE SEQUENCE [LARGE SCALE GENOMIC DNA]</scope>
    <source>
        <strain evidence="4 5">OM07-13</strain>
    </source>
</reference>
<dbReference type="SUPFAM" id="SSF52540">
    <property type="entry name" value="P-loop containing nucleoside triphosphate hydrolases"/>
    <property type="match status" value="1"/>
</dbReference>
<accession>A0A3E4YKX8</accession>
<dbReference type="Proteomes" id="UP000260758">
    <property type="component" value="Unassembled WGS sequence"/>
</dbReference>
<name>A0A3E4YKX8_9FIRM</name>
<dbReference type="GO" id="GO:0005524">
    <property type="term" value="F:ATP binding"/>
    <property type="evidence" value="ECO:0007669"/>
    <property type="project" value="UniProtKB-KW"/>
</dbReference>
<dbReference type="InterPro" id="IPR027785">
    <property type="entry name" value="UvrD-like_helicase_C"/>
</dbReference>
<dbReference type="CDD" id="cd18809">
    <property type="entry name" value="SF1_C_RecD"/>
    <property type="match status" value="1"/>
</dbReference>
<dbReference type="Gene3D" id="3.40.50.300">
    <property type="entry name" value="P-loop containing nucleotide triphosphate hydrolases"/>
    <property type="match status" value="2"/>
</dbReference>
<dbReference type="SMART" id="SM00382">
    <property type="entry name" value="AAA"/>
    <property type="match status" value="1"/>
</dbReference>
<dbReference type="Gene3D" id="2.30.30.940">
    <property type="match status" value="1"/>
</dbReference>
<evidence type="ECO:0000256" key="1">
    <source>
        <dbReference type="ARBA" id="ARBA00022741"/>
    </source>
</evidence>
<dbReference type="GO" id="GO:0003678">
    <property type="term" value="F:DNA helicase activity"/>
    <property type="evidence" value="ECO:0007669"/>
    <property type="project" value="UniProtKB-ARBA"/>
</dbReference>
<evidence type="ECO:0000313" key="5">
    <source>
        <dbReference type="Proteomes" id="UP000260758"/>
    </source>
</evidence>
<dbReference type="PANTHER" id="PTHR43788:SF6">
    <property type="entry name" value="DNA HELICASE B"/>
    <property type="match status" value="1"/>
</dbReference>
<dbReference type="Pfam" id="PF13538">
    <property type="entry name" value="UvrD_C_2"/>
    <property type="match status" value="1"/>
</dbReference>
<dbReference type="AlphaFoldDB" id="A0A3E4YKX8"/>
<evidence type="ECO:0000313" key="4">
    <source>
        <dbReference type="EMBL" id="RGM75385.1"/>
    </source>
</evidence>
<gene>
    <name evidence="4" type="ORF">DXB99_02370</name>
</gene>
<proteinExistence type="predicted"/>
<feature type="domain" description="AAA+ ATPase" evidence="3">
    <location>
        <begin position="271"/>
        <end position="434"/>
    </location>
</feature>
<dbReference type="InterPro" id="IPR027417">
    <property type="entry name" value="P-loop_NTPase"/>
</dbReference>
<organism evidence="4 5">
    <name type="scientific">Agathobacter rectalis</name>
    <dbReference type="NCBI Taxonomy" id="39491"/>
    <lineage>
        <taxon>Bacteria</taxon>
        <taxon>Bacillati</taxon>
        <taxon>Bacillota</taxon>
        <taxon>Clostridia</taxon>
        <taxon>Lachnospirales</taxon>
        <taxon>Lachnospiraceae</taxon>
        <taxon>Agathobacter</taxon>
    </lineage>
</organism>